<dbReference type="RefSeq" id="WP_075714976.1">
    <property type="nucleotide sequence ID" value="NZ_AP019656.1"/>
</dbReference>
<feature type="compositionally biased region" description="Basic and acidic residues" evidence="1">
    <location>
        <begin position="74"/>
        <end position="95"/>
    </location>
</feature>
<comment type="caution">
    <text evidence="2">The sequence shown here is derived from an EMBL/GenBank/DDBJ whole genome shotgun (WGS) entry which is preliminary data.</text>
</comment>
<name>A0ABX3FGI4_9VIBR</name>
<feature type="region of interest" description="Disordered" evidence="1">
    <location>
        <begin position="1"/>
        <end position="110"/>
    </location>
</feature>
<organism evidence="2 3">
    <name type="scientific">Vibrio panuliri</name>
    <dbReference type="NCBI Taxonomy" id="1381081"/>
    <lineage>
        <taxon>Bacteria</taxon>
        <taxon>Pseudomonadati</taxon>
        <taxon>Pseudomonadota</taxon>
        <taxon>Gammaproteobacteria</taxon>
        <taxon>Vibrionales</taxon>
        <taxon>Vibrionaceae</taxon>
        <taxon>Vibrio</taxon>
    </lineage>
</organism>
<sequence>MEQAENTPQLTHEQQMLQAASEVEVASDNYDIDTTVESVSNENQLSIESATKLVSGSESDINSDTESDTTSTEKVLEEYQKTIEKESELNQKDSESVSNESQNDTVDEEKEALKQQVRTLYNQDLEKSVYEVYGGKESFDQVAEWAKENIPENVLNGYNDMIAEGAPKEAVLFFAQAFKAIHDTQFIQEPQLVHSGAAAVEQGYSTDTDLFAAMADPRYQRTDAVGDAYRAEVLRKMNTGATNPLGNVEVISYG</sequence>
<evidence type="ECO:0000313" key="2">
    <source>
        <dbReference type="EMBL" id="OLQ91641.1"/>
    </source>
</evidence>
<gene>
    <name evidence="2" type="ORF">BIY20_09570</name>
</gene>
<evidence type="ECO:0000256" key="1">
    <source>
        <dbReference type="SAM" id="MobiDB-lite"/>
    </source>
</evidence>
<protein>
    <recommendedName>
        <fullName evidence="4">Capsid assembly protein</fullName>
    </recommendedName>
</protein>
<evidence type="ECO:0008006" key="4">
    <source>
        <dbReference type="Google" id="ProtNLM"/>
    </source>
</evidence>
<keyword evidence="3" id="KW-1185">Reference proteome</keyword>
<proteinExistence type="predicted"/>
<reference evidence="2 3" key="1">
    <citation type="submission" date="2016-09" db="EMBL/GenBank/DDBJ databases">
        <title>Genomic Taxonomy of the Vibrionaceae.</title>
        <authorList>
            <person name="Gonzalez-Castillo A."/>
            <person name="Gomez-Gil B."/>
            <person name="Enciso-Ibarra K."/>
        </authorList>
    </citation>
    <scope>NUCLEOTIDE SEQUENCE [LARGE SCALE GENOMIC DNA]</scope>
    <source>
        <strain evidence="2 3">CAIM 1902</strain>
    </source>
</reference>
<dbReference type="Proteomes" id="UP000186039">
    <property type="component" value="Unassembled WGS sequence"/>
</dbReference>
<feature type="compositionally biased region" description="Polar residues" evidence="1">
    <location>
        <begin position="1"/>
        <end position="18"/>
    </location>
</feature>
<feature type="compositionally biased region" description="Polar residues" evidence="1">
    <location>
        <begin position="35"/>
        <end position="56"/>
    </location>
</feature>
<dbReference type="EMBL" id="MJMH01000172">
    <property type="protein sequence ID" value="OLQ91641.1"/>
    <property type="molecule type" value="Genomic_DNA"/>
</dbReference>
<accession>A0ABX3FGI4</accession>
<evidence type="ECO:0000313" key="3">
    <source>
        <dbReference type="Proteomes" id="UP000186039"/>
    </source>
</evidence>